<dbReference type="OrthoDB" id="5298536at2"/>
<dbReference type="RefSeq" id="WP_158087815.1">
    <property type="nucleotide sequence ID" value="NZ_CAUJPY010000032.1"/>
</dbReference>
<reference evidence="2 3" key="1">
    <citation type="submission" date="2018-12" db="EMBL/GenBank/DDBJ databases">
        <authorList>
            <consortium name="Pathogen Informatics"/>
        </authorList>
    </citation>
    <scope>NUCLEOTIDE SEQUENCE [LARGE SCALE GENOMIC DNA]</scope>
    <source>
        <strain evidence="2 3">NCTC10296</strain>
    </source>
</reference>
<proteinExistence type="predicted"/>
<dbReference type="Pfam" id="PF23536">
    <property type="entry name" value="TraK_C"/>
    <property type="match status" value="1"/>
</dbReference>
<dbReference type="Proteomes" id="UP000279284">
    <property type="component" value="Chromosome"/>
</dbReference>
<dbReference type="PROSITE" id="PS51257">
    <property type="entry name" value="PROKAR_LIPOPROTEIN"/>
    <property type="match status" value="1"/>
</dbReference>
<organism evidence="2 3">
    <name type="scientific">Neisseria canis</name>
    <dbReference type="NCBI Taxonomy" id="493"/>
    <lineage>
        <taxon>Bacteria</taxon>
        <taxon>Pseudomonadati</taxon>
        <taxon>Pseudomonadota</taxon>
        <taxon>Betaproteobacteria</taxon>
        <taxon>Neisseriales</taxon>
        <taxon>Neisseriaceae</taxon>
        <taxon>Neisseria</taxon>
    </lineage>
</organism>
<dbReference type="KEGG" id="nci:NCTC10296_01755"/>
<evidence type="ECO:0000259" key="1">
    <source>
        <dbReference type="Pfam" id="PF23536"/>
    </source>
</evidence>
<name>A0A1X3D087_9NEIS</name>
<gene>
    <name evidence="2" type="ORF">NCTC10296_01755</name>
</gene>
<protein>
    <submittedName>
        <fullName evidence="2">Conjugal transfer protein TraK</fullName>
    </submittedName>
</protein>
<evidence type="ECO:0000313" key="3">
    <source>
        <dbReference type="Proteomes" id="UP000279284"/>
    </source>
</evidence>
<evidence type="ECO:0000313" key="2">
    <source>
        <dbReference type="EMBL" id="VEF02364.1"/>
    </source>
</evidence>
<dbReference type="EMBL" id="LR134313">
    <property type="protein sequence ID" value="VEF02364.1"/>
    <property type="molecule type" value="Genomic_DNA"/>
</dbReference>
<dbReference type="InterPro" id="IPR055397">
    <property type="entry name" value="TraK_C"/>
</dbReference>
<sequence>MKKMLLTACAVVALSACSTGKQKSVEVINTDVTQQPVALPAPKAVKVSKQARKNKRKTPDYAARRVVQIGTEKLNRSYPMNIDVQEGPARGVYNIVSMYGENHTVNISRKYPSIIMTPFADPDIQGNIDQRTINDIISIRGSNIVVWPKNNQGLWFMINDKANPRGIPVSLTLIPKQSVMSRTISVTVGRQSPSEQANGLTPDGNGFAQKLSQVLQDIVTLKVPAGYTVRPLKEKLMLENGMATLPVERYTNREFDVLRYRITNNRNTPQELEEAMFGQNPKIRAVAFYPRTVLYPGESTDVLMLVSKRN</sequence>
<keyword evidence="3" id="KW-1185">Reference proteome</keyword>
<accession>A0A1X3D087</accession>
<dbReference type="STRING" id="493.BWD07_02405"/>
<feature type="domain" description="TraK C-terminal" evidence="1">
    <location>
        <begin position="204"/>
        <end position="303"/>
    </location>
</feature>
<dbReference type="AlphaFoldDB" id="A0A1X3D087"/>